<proteinExistence type="predicted"/>
<dbReference type="EMBL" id="BK015233">
    <property type="protein sequence ID" value="DAD97240.1"/>
    <property type="molecule type" value="Genomic_DNA"/>
</dbReference>
<keyword evidence="1" id="KW-1133">Transmembrane helix</keyword>
<sequence length="75" mass="9108">MKGLRRSAFIITIFFLGVWFGNHRQLPDWAIITLPVSSMWWFFKYDEIAYKRWLRRGMQNANRRKASSIPMQELQ</sequence>
<evidence type="ECO:0000256" key="1">
    <source>
        <dbReference type="SAM" id="Phobius"/>
    </source>
</evidence>
<organism evidence="2">
    <name type="scientific">Siphoviridae sp. ctWsj12</name>
    <dbReference type="NCBI Taxonomy" id="2826363"/>
    <lineage>
        <taxon>Viruses</taxon>
        <taxon>Duplodnaviria</taxon>
        <taxon>Heunggongvirae</taxon>
        <taxon>Uroviricota</taxon>
        <taxon>Caudoviricetes</taxon>
    </lineage>
</organism>
<evidence type="ECO:0000313" key="2">
    <source>
        <dbReference type="EMBL" id="DAD97240.1"/>
    </source>
</evidence>
<feature type="transmembrane region" description="Helical" evidence="1">
    <location>
        <begin position="29"/>
        <end position="46"/>
    </location>
</feature>
<keyword evidence="1" id="KW-0472">Membrane</keyword>
<protein>
    <submittedName>
        <fullName evidence="2">Uncharacterized protein</fullName>
    </submittedName>
</protein>
<feature type="transmembrane region" description="Helical" evidence="1">
    <location>
        <begin position="7"/>
        <end position="23"/>
    </location>
</feature>
<name>A0A8S5NSN6_9CAUD</name>
<keyword evidence="1" id="KW-0812">Transmembrane</keyword>
<reference evidence="2" key="1">
    <citation type="journal article" date="2021" name="Proc. Natl. Acad. Sci. U.S.A.">
        <title>A Catalog of Tens of Thousands of Viruses from Human Metagenomes Reveals Hidden Associations with Chronic Diseases.</title>
        <authorList>
            <person name="Tisza M.J."/>
            <person name="Buck C.B."/>
        </authorList>
    </citation>
    <scope>NUCLEOTIDE SEQUENCE</scope>
    <source>
        <strain evidence="2">CtWsj12</strain>
    </source>
</reference>
<accession>A0A8S5NSN6</accession>